<evidence type="ECO:0000313" key="2">
    <source>
        <dbReference type="EMBL" id="AFZ80571.1"/>
    </source>
</evidence>
<evidence type="ECO:0000313" key="3">
    <source>
        <dbReference type="Proteomes" id="UP000031512"/>
    </source>
</evidence>
<dbReference type="EMBL" id="CP001669">
    <property type="protein sequence ID" value="AFZ80571.1"/>
    <property type="molecule type" value="Genomic_DNA"/>
</dbReference>
<reference evidence="2 3" key="1">
    <citation type="journal article" date="2012" name="BMC Genomics">
        <title>Comparative genomic analysis and phylogenetic position of Theileria equi.</title>
        <authorList>
            <person name="Kappmeyer L.S."/>
            <person name="Thiagarajan M."/>
            <person name="Herndon D.R."/>
            <person name="Ramsay J.D."/>
            <person name="Caler E."/>
            <person name="Djikeng A."/>
            <person name="Gillespie J.J."/>
            <person name="Lau A.O."/>
            <person name="Roalson E.H."/>
            <person name="Silva J.C."/>
            <person name="Silva M.G."/>
            <person name="Suarez C.E."/>
            <person name="Ueti M.W."/>
            <person name="Nene V.M."/>
            <person name="Mealey R.H."/>
            <person name="Knowles D.P."/>
            <person name="Brayton K.A."/>
        </authorList>
    </citation>
    <scope>NUCLEOTIDE SEQUENCE [LARGE SCALE GENOMIC DNA]</scope>
    <source>
        <strain evidence="2 3">WA</strain>
    </source>
</reference>
<dbReference type="KEGG" id="beq:BEWA_034280"/>
<dbReference type="eggNOG" id="ENOG502SS6J">
    <property type="taxonomic scope" value="Eukaryota"/>
</dbReference>
<gene>
    <name evidence="2" type="ORF">BEWA_034280</name>
</gene>
<keyword evidence="1" id="KW-0812">Transmembrane</keyword>
<name>L0AZZ2_THEEQ</name>
<dbReference type="VEuPathDB" id="PiroplasmaDB:BEWA_034280"/>
<keyword evidence="3" id="KW-1185">Reference proteome</keyword>
<keyword evidence="1" id="KW-1133">Transmembrane helix</keyword>
<feature type="transmembrane region" description="Helical" evidence="1">
    <location>
        <begin position="184"/>
        <end position="203"/>
    </location>
</feature>
<dbReference type="GeneID" id="15803426"/>
<dbReference type="Proteomes" id="UP000031512">
    <property type="component" value="Chromosome 1"/>
</dbReference>
<dbReference type="OrthoDB" id="436833at2759"/>
<keyword evidence="1" id="KW-0472">Membrane</keyword>
<sequence>MRTVAVRYRISNYKPFKNGSDFMFRWNQCRFAKIMRWLADTPHAHSMEKLTHFDDLINYCLDNKDTLGKRDIIASLSYMSTLKFNLSCKNFIKYTEIIYDKLDMFDSSIHLLVHRYAILGYNPALVTIYERYIKKNLCDLNNKALSLIAWGYAKNNVFIYGLFDTIATTIMHREEKLYLTDISLLLWSFAKIEVFFFILFIRVQRRVPHEIQRLKGELLEILNSITIALSNDTAGNSDITKSYMDNKKSFYSNIIHDVSMAAKSLAILLPRDIASIMQILRHFFSIAKLANLPIVAQGITSIWETLQYSNITDEEILEDLCEASRYLRLDHSFNSNMLNSIITAIDKLNIRDPRIIYQIVHWLEKRSSLMYPPQMYNIICLLDKMSIYHEKAWKQLGVVVQKKAIDLELNEIKHLYSIFKRNGKKTKNINMCTPSGKGNDRIYGVLDHFMLCKQDMETYGPT</sequence>
<dbReference type="AlphaFoldDB" id="L0AZZ2"/>
<accession>L0AZZ2</accession>
<protein>
    <submittedName>
        <fullName evidence="2">Uncharacterized protein</fullName>
    </submittedName>
</protein>
<proteinExistence type="predicted"/>
<evidence type="ECO:0000256" key="1">
    <source>
        <dbReference type="SAM" id="Phobius"/>
    </source>
</evidence>
<dbReference type="RefSeq" id="XP_004830237.1">
    <property type="nucleotide sequence ID" value="XM_004830180.1"/>
</dbReference>
<organism evidence="2 3">
    <name type="scientific">Theileria equi strain WA</name>
    <dbReference type="NCBI Taxonomy" id="1537102"/>
    <lineage>
        <taxon>Eukaryota</taxon>
        <taxon>Sar</taxon>
        <taxon>Alveolata</taxon>
        <taxon>Apicomplexa</taxon>
        <taxon>Aconoidasida</taxon>
        <taxon>Piroplasmida</taxon>
        <taxon>Theileriidae</taxon>
        <taxon>Theileria</taxon>
    </lineage>
</organism>